<dbReference type="EMBL" id="OC937935">
    <property type="protein sequence ID" value="CAD7661286.1"/>
    <property type="molecule type" value="Genomic_DNA"/>
</dbReference>
<sequence length="175" mass="19308">MNPFIATTTTTTQTNALISICFIITTRLLLTAPVAAASNGFDVLDTGAAQYREHRRVPENILKLKESTTTVDSYDDTDAADDVFAIPIDDFRDYWYGRRLRKRSLLSIDDNSDDTLLGVPKRTVYQAWGSKRARYPYDIFHMPKGFNPMGGKRAGVAPGAKGFNPMGGKRAGVAP</sequence>
<dbReference type="EMBL" id="CAJPVJ010023110">
    <property type="protein sequence ID" value="CAG2178422.1"/>
    <property type="molecule type" value="Genomic_DNA"/>
</dbReference>
<dbReference type="OrthoDB" id="6529300at2759"/>
<accession>A0A7R9MJC6</accession>
<proteinExistence type="predicted"/>
<feature type="non-terminal residue" evidence="1">
    <location>
        <position position="175"/>
    </location>
</feature>
<dbReference type="Proteomes" id="UP000728032">
    <property type="component" value="Unassembled WGS sequence"/>
</dbReference>
<name>A0A7R9MJC6_9ACAR</name>
<keyword evidence="2" id="KW-1185">Reference proteome</keyword>
<organism evidence="1">
    <name type="scientific">Oppiella nova</name>
    <dbReference type="NCBI Taxonomy" id="334625"/>
    <lineage>
        <taxon>Eukaryota</taxon>
        <taxon>Metazoa</taxon>
        <taxon>Ecdysozoa</taxon>
        <taxon>Arthropoda</taxon>
        <taxon>Chelicerata</taxon>
        <taxon>Arachnida</taxon>
        <taxon>Acari</taxon>
        <taxon>Acariformes</taxon>
        <taxon>Sarcoptiformes</taxon>
        <taxon>Oribatida</taxon>
        <taxon>Brachypylina</taxon>
        <taxon>Oppioidea</taxon>
        <taxon>Oppiidae</taxon>
        <taxon>Oppiella</taxon>
    </lineage>
</organism>
<dbReference type="AlphaFoldDB" id="A0A7R9MJC6"/>
<gene>
    <name evidence="1" type="ORF">ONB1V03_LOCUS17847</name>
</gene>
<protein>
    <submittedName>
        <fullName evidence="1">Uncharacterized protein</fullName>
    </submittedName>
</protein>
<evidence type="ECO:0000313" key="1">
    <source>
        <dbReference type="EMBL" id="CAD7661286.1"/>
    </source>
</evidence>
<evidence type="ECO:0000313" key="2">
    <source>
        <dbReference type="Proteomes" id="UP000728032"/>
    </source>
</evidence>
<reference evidence="1" key="1">
    <citation type="submission" date="2020-11" db="EMBL/GenBank/DDBJ databases">
        <authorList>
            <person name="Tran Van P."/>
        </authorList>
    </citation>
    <scope>NUCLEOTIDE SEQUENCE</scope>
</reference>